<evidence type="ECO:0000256" key="1">
    <source>
        <dbReference type="SAM" id="Coils"/>
    </source>
</evidence>
<keyword evidence="4" id="KW-1185">Reference proteome</keyword>
<accession>W6Z2D2</accession>
<dbReference type="GeneID" id="19121133"/>
<dbReference type="RefSeq" id="XP_007689357.1">
    <property type="nucleotide sequence ID" value="XM_007691167.1"/>
</dbReference>
<dbReference type="KEGG" id="bor:COCMIDRAFT_27521"/>
<reference evidence="3 4" key="1">
    <citation type="journal article" date="2013" name="PLoS Genet.">
        <title>Comparative genome structure, secondary metabolite, and effector coding capacity across Cochliobolus pathogens.</title>
        <authorList>
            <person name="Condon B.J."/>
            <person name="Leng Y."/>
            <person name="Wu D."/>
            <person name="Bushley K.E."/>
            <person name="Ohm R.A."/>
            <person name="Otillar R."/>
            <person name="Martin J."/>
            <person name="Schackwitz W."/>
            <person name="Grimwood J."/>
            <person name="MohdZainudin N."/>
            <person name="Xue C."/>
            <person name="Wang R."/>
            <person name="Manning V.A."/>
            <person name="Dhillon B."/>
            <person name="Tu Z.J."/>
            <person name="Steffenson B.J."/>
            <person name="Salamov A."/>
            <person name="Sun H."/>
            <person name="Lowry S."/>
            <person name="LaButti K."/>
            <person name="Han J."/>
            <person name="Copeland A."/>
            <person name="Lindquist E."/>
            <person name="Barry K."/>
            <person name="Schmutz J."/>
            <person name="Baker S.E."/>
            <person name="Ciuffetti L.M."/>
            <person name="Grigoriev I.V."/>
            <person name="Zhong S."/>
            <person name="Turgeon B.G."/>
        </authorList>
    </citation>
    <scope>NUCLEOTIDE SEQUENCE [LARGE SCALE GENOMIC DNA]</scope>
    <source>
        <strain evidence="3 4">ATCC 44560</strain>
    </source>
</reference>
<gene>
    <name evidence="3" type="ORF">COCMIDRAFT_27521</name>
</gene>
<dbReference type="AlphaFoldDB" id="W6Z2D2"/>
<dbReference type="OrthoDB" id="5422510at2759"/>
<dbReference type="STRING" id="930090.W6Z2D2"/>
<dbReference type="EMBL" id="KI964011">
    <property type="protein sequence ID" value="EUC44135.1"/>
    <property type="molecule type" value="Genomic_DNA"/>
</dbReference>
<feature type="region of interest" description="Disordered" evidence="2">
    <location>
        <begin position="431"/>
        <end position="459"/>
    </location>
</feature>
<organism evidence="3 4">
    <name type="scientific">Bipolaris oryzae ATCC 44560</name>
    <dbReference type="NCBI Taxonomy" id="930090"/>
    <lineage>
        <taxon>Eukaryota</taxon>
        <taxon>Fungi</taxon>
        <taxon>Dikarya</taxon>
        <taxon>Ascomycota</taxon>
        <taxon>Pezizomycotina</taxon>
        <taxon>Dothideomycetes</taxon>
        <taxon>Pleosporomycetidae</taxon>
        <taxon>Pleosporales</taxon>
        <taxon>Pleosporineae</taxon>
        <taxon>Pleosporaceae</taxon>
        <taxon>Bipolaris</taxon>
    </lineage>
</organism>
<evidence type="ECO:0000256" key="2">
    <source>
        <dbReference type="SAM" id="MobiDB-lite"/>
    </source>
</evidence>
<dbReference type="PANTHER" id="PTHR42032:SF1">
    <property type="entry name" value="YALI0E30679P"/>
    <property type="match status" value="1"/>
</dbReference>
<sequence length="459" mass="50512">MDGAPSSESHAVPPQLRQRMMLNRAATFGEVAQPSTPPAAVSRRRSSLVSDLSDTRPSLWSSTDNLLRTGAKYDMDRQEDAASDEPSRWIALPVVAAVVPAIIGLTVENGAVIATDVLILVLAGWFLHLSVKVPWDCYHDAQQRRYISDEADDDDTYNNTIREVDETDIHGIAEGVGDAASQEQADMSPAPSVTLPAQQEAREALKRSELLAFVGCFLGPLLGALLMHTVRGQLMRAEGIVSDANLSIFLLIAEIPPVNRLIKMRTERILHLQRIVRDAPRGAIRPADAQQLSQRIVELESRLDGASSSNNKNTSQIDVEKLSTEIRQTTQLQLDALNRAVRRYEKRHMAQSLQIEARFQDLEARLQDTLALAAAAARTGHRPGIITVTLSWIAGTISSMLQLIWDISMYPFRTAAIVLSVIKSMFIPEKRQPKPRAKGGQVNGHTSISSSRMQSKVGR</sequence>
<dbReference type="Proteomes" id="UP000054032">
    <property type="component" value="Unassembled WGS sequence"/>
</dbReference>
<proteinExistence type="predicted"/>
<dbReference type="PANTHER" id="PTHR42032">
    <property type="entry name" value="YALI0E30679P"/>
    <property type="match status" value="1"/>
</dbReference>
<evidence type="ECO:0000313" key="3">
    <source>
        <dbReference type="EMBL" id="EUC44135.1"/>
    </source>
</evidence>
<dbReference type="eggNOG" id="ENOG502RXR7">
    <property type="taxonomic scope" value="Eukaryota"/>
</dbReference>
<evidence type="ECO:0000313" key="4">
    <source>
        <dbReference type="Proteomes" id="UP000054032"/>
    </source>
</evidence>
<protein>
    <submittedName>
        <fullName evidence="3">Uncharacterized protein</fullName>
    </submittedName>
</protein>
<name>W6Z2D2_COCMI</name>
<dbReference type="HOGENOM" id="CLU_025640_2_0_1"/>
<feature type="coiled-coil region" evidence="1">
    <location>
        <begin position="289"/>
        <end position="347"/>
    </location>
</feature>
<feature type="compositionally biased region" description="Polar residues" evidence="2">
    <location>
        <begin position="443"/>
        <end position="459"/>
    </location>
</feature>
<keyword evidence="1" id="KW-0175">Coiled coil</keyword>